<dbReference type="SUPFAM" id="SSF54373">
    <property type="entry name" value="FAD-linked reductases, C-terminal domain"/>
    <property type="match status" value="1"/>
</dbReference>
<accession>A0ABT0AGS6</accession>
<comment type="cofactor">
    <cofactor evidence="1">
        <name>FAD</name>
        <dbReference type="ChEBI" id="CHEBI:57692"/>
    </cofactor>
</comment>
<proteinExistence type="predicted"/>
<evidence type="ECO:0000256" key="2">
    <source>
        <dbReference type="ARBA" id="ARBA00022630"/>
    </source>
</evidence>
<evidence type="ECO:0000313" key="8">
    <source>
        <dbReference type="EMBL" id="MCJ1962382.1"/>
    </source>
</evidence>
<feature type="compositionally biased region" description="Basic and acidic residues" evidence="6">
    <location>
        <begin position="374"/>
        <end position="386"/>
    </location>
</feature>
<dbReference type="InterPro" id="IPR050493">
    <property type="entry name" value="FAD-dep_Monooxygenase_BioMet"/>
</dbReference>
<organism evidence="8 9">
    <name type="scientific">Novosphingobium mangrovi</name>
    <name type="common">ex Hu et al. 2023</name>
    <dbReference type="NCBI Taxonomy" id="2930094"/>
    <lineage>
        <taxon>Bacteria</taxon>
        <taxon>Pseudomonadati</taxon>
        <taxon>Pseudomonadota</taxon>
        <taxon>Alphaproteobacteria</taxon>
        <taxon>Sphingomonadales</taxon>
        <taxon>Sphingomonadaceae</taxon>
        <taxon>Novosphingobium</taxon>
    </lineage>
</organism>
<dbReference type="EMBL" id="JALHAT010000039">
    <property type="protein sequence ID" value="MCJ1962382.1"/>
    <property type="molecule type" value="Genomic_DNA"/>
</dbReference>
<evidence type="ECO:0000313" key="9">
    <source>
        <dbReference type="Proteomes" id="UP001162802"/>
    </source>
</evidence>
<evidence type="ECO:0000256" key="3">
    <source>
        <dbReference type="ARBA" id="ARBA00022827"/>
    </source>
</evidence>
<keyword evidence="9" id="KW-1185">Reference proteome</keyword>
<feature type="region of interest" description="Disordered" evidence="6">
    <location>
        <begin position="366"/>
        <end position="387"/>
    </location>
</feature>
<sequence>MAANGSGSAGAQDADILIIGGGIAGLTAALGLIRQGRKVRLFEQADAFGDVGAGITLSQPASRGLFSLGLREAIEAAADIPVRAGGADWRTGERLGGPDQMAIARERGDIPYFYQLHRADMHAILADAVAAADPEAITLGAQMIRLEQDASEVTAHFADGSCVRAPILAGADGINSRVRAELFGEENPRFTGQVAYRFLIPFEDVSHHMHLGPSVNYLGPNRQVLVYRIRHGSVVNGVAFVKTDSWTGEGWSTPADVEELLEKFEGWNADVRGLIASAPREGTRKWALFDRDPLPQWTVGRVTLMGDAAHPMLPFLGLGAAMGIEDAVVFARSLGETADPVAALQRYEATRRERANWVLLASRKQGEINQSGDTSRRGKPDPRHETLMTYDPATTEIAAFA</sequence>
<dbReference type="PRINTS" id="PR00420">
    <property type="entry name" value="RNGMNOXGNASE"/>
</dbReference>
<name>A0ABT0AGS6_9SPHN</name>
<evidence type="ECO:0000256" key="1">
    <source>
        <dbReference type="ARBA" id="ARBA00001974"/>
    </source>
</evidence>
<protein>
    <submittedName>
        <fullName evidence="8">FAD-dependent oxidoreductase</fullName>
    </submittedName>
</protein>
<dbReference type="Pfam" id="PF01494">
    <property type="entry name" value="FAD_binding_3"/>
    <property type="match status" value="1"/>
</dbReference>
<comment type="caution">
    <text evidence="8">The sequence shown here is derived from an EMBL/GenBank/DDBJ whole genome shotgun (WGS) entry which is preliminary data.</text>
</comment>
<keyword evidence="4" id="KW-0560">Oxidoreductase</keyword>
<gene>
    <name evidence="8" type="ORF">MTR65_16940</name>
</gene>
<evidence type="ECO:0000256" key="4">
    <source>
        <dbReference type="ARBA" id="ARBA00023002"/>
    </source>
</evidence>
<keyword evidence="2" id="KW-0285">Flavoprotein</keyword>
<dbReference type="InterPro" id="IPR002938">
    <property type="entry name" value="FAD-bd"/>
</dbReference>
<dbReference type="SUPFAM" id="SSF51905">
    <property type="entry name" value="FAD/NAD(P)-binding domain"/>
    <property type="match status" value="1"/>
</dbReference>
<dbReference type="InterPro" id="IPR036188">
    <property type="entry name" value="FAD/NAD-bd_sf"/>
</dbReference>
<dbReference type="PANTHER" id="PTHR13789">
    <property type="entry name" value="MONOOXYGENASE"/>
    <property type="match status" value="1"/>
</dbReference>
<dbReference type="Proteomes" id="UP001162802">
    <property type="component" value="Unassembled WGS sequence"/>
</dbReference>
<feature type="domain" description="FAD-binding" evidence="7">
    <location>
        <begin position="14"/>
        <end position="358"/>
    </location>
</feature>
<dbReference type="Gene3D" id="3.50.50.60">
    <property type="entry name" value="FAD/NAD(P)-binding domain"/>
    <property type="match status" value="1"/>
</dbReference>
<evidence type="ECO:0000256" key="6">
    <source>
        <dbReference type="SAM" id="MobiDB-lite"/>
    </source>
</evidence>
<evidence type="ECO:0000259" key="7">
    <source>
        <dbReference type="Pfam" id="PF01494"/>
    </source>
</evidence>
<keyword evidence="5" id="KW-0503">Monooxygenase</keyword>
<dbReference type="PANTHER" id="PTHR13789:SF318">
    <property type="entry name" value="GERANYLGERANYL DIPHOSPHATE REDUCTASE"/>
    <property type="match status" value="1"/>
</dbReference>
<dbReference type="RefSeq" id="WP_243802292.1">
    <property type="nucleotide sequence ID" value="NZ_JALHAT010000039.1"/>
</dbReference>
<evidence type="ECO:0000256" key="5">
    <source>
        <dbReference type="ARBA" id="ARBA00023033"/>
    </source>
</evidence>
<keyword evidence="3" id="KW-0274">FAD</keyword>
<reference evidence="8" key="1">
    <citation type="submission" date="2022-03" db="EMBL/GenBank/DDBJ databases">
        <title>Identification of a novel bacterium isolated from mangrove sediments.</title>
        <authorList>
            <person name="Pan X."/>
        </authorList>
    </citation>
    <scope>NUCLEOTIDE SEQUENCE</scope>
    <source>
        <strain evidence="8">B2637</strain>
    </source>
</reference>